<organism evidence="7 8">
    <name type="scientific">Saccharomonospora amisosensis</name>
    <dbReference type="NCBI Taxonomy" id="1128677"/>
    <lineage>
        <taxon>Bacteria</taxon>
        <taxon>Bacillati</taxon>
        <taxon>Actinomycetota</taxon>
        <taxon>Actinomycetes</taxon>
        <taxon>Pseudonocardiales</taxon>
        <taxon>Pseudonocardiaceae</taxon>
        <taxon>Saccharomonospora</taxon>
    </lineage>
</organism>
<proteinExistence type="predicted"/>
<keyword evidence="4 5" id="KW-0472">Membrane</keyword>
<feature type="transmembrane region" description="Helical" evidence="5">
    <location>
        <begin position="144"/>
        <end position="163"/>
    </location>
</feature>
<dbReference type="AlphaFoldDB" id="A0A7X5UNT4"/>
<evidence type="ECO:0000313" key="8">
    <source>
        <dbReference type="Proteomes" id="UP000545493"/>
    </source>
</evidence>
<feature type="transmembrane region" description="Helical" evidence="5">
    <location>
        <begin position="334"/>
        <end position="362"/>
    </location>
</feature>
<feature type="transmembrane region" description="Helical" evidence="5">
    <location>
        <begin position="39"/>
        <end position="57"/>
    </location>
</feature>
<evidence type="ECO:0000256" key="2">
    <source>
        <dbReference type="ARBA" id="ARBA00022692"/>
    </source>
</evidence>
<feature type="transmembrane region" description="Helical" evidence="5">
    <location>
        <begin position="114"/>
        <end position="132"/>
    </location>
</feature>
<dbReference type="InterPro" id="IPR007016">
    <property type="entry name" value="O-antigen_ligase-rel_domated"/>
</dbReference>
<dbReference type="EMBL" id="JAAOYM010000001">
    <property type="protein sequence ID" value="NIJ11417.1"/>
    <property type="molecule type" value="Genomic_DNA"/>
</dbReference>
<evidence type="ECO:0000313" key="7">
    <source>
        <dbReference type="EMBL" id="NIJ11417.1"/>
    </source>
</evidence>
<feature type="transmembrane region" description="Helical" evidence="5">
    <location>
        <begin position="183"/>
        <end position="202"/>
    </location>
</feature>
<keyword evidence="2 5" id="KW-0812">Transmembrane</keyword>
<evidence type="ECO:0000256" key="5">
    <source>
        <dbReference type="SAM" id="Phobius"/>
    </source>
</evidence>
<dbReference type="GO" id="GO:0016020">
    <property type="term" value="C:membrane"/>
    <property type="evidence" value="ECO:0007669"/>
    <property type="project" value="UniProtKB-SubCell"/>
</dbReference>
<accession>A0A7X5UNT4</accession>
<reference evidence="7 8" key="1">
    <citation type="submission" date="2020-03" db="EMBL/GenBank/DDBJ databases">
        <title>Sequencing the genomes of 1000 actinobacteria strains.</title>
        <authorList>
            <person name="Klenk H.-P."/>
        </authorList>
    </citation>
    <scope>NUCLEOTIDE SEQUENCE [LARGE SCALE GENOMIC DNA]</scope>
    <source>
        <strain evidence="7 8">DSM 45685</strain>
    </source>
</reference>
<evidence type="ECO:0000256" key="4">
    <source>
        <dbReference type="ARBA" id="ARBA00023136"/>
    </source>
</evidence>
<dbReference type="PANTHER" id="PTHR37422:SF13">
    <property type="entry name" value="LIPOPOLYSACCHARIDE BIOSYNTHESIS PROTEIN PA4999-RELATED"/>
    <property type="match status" value="1"/>
</dbReference>
<gene>
    <name evidence="7" type="ORF">FHU38_001761</name>
</gene>
<evidence type="ECO:0000256" key="3">
    <source>
        <dbReference type="ARBA" id="ARBA00022989"/>
    </source>
</evidence>
<comment type="caution">
    <text evidence="7">The sequence shown here is derived from an EMBL/GenBank/DDBJ whole genome shotgun (WGS) entry which is preliminary data.</text>
</comment>
<dbReference type="RefSeq" id="WP_167168721.1">
    <property type="nucleotide sequence ID" value="NZ_JAAOYM010000001.1"/>
</dbReference>
<feature type="transmembrane region" description="Helical" evidence="5">
    <location>
        <begin position="391"/>
        <end position="412"/>
    </location>
</feature>
<dbReference type="Pfam" id="PF04932">
    <property type="entry name" value="Wzy_C"/>
    <property type="match status" value="1"/>
</dbReference>
<dbReference type="Proteomes" id="UP000545493">
    <property type="component" value="Unassembled WGS sequence"/>
</dbReference>
<dbReference type="PANTHER" id="PTHR37422">
    <property type="entry name" value="TEICHURONIC ACID BIOSYNTHESIS PROTEIN TUAE"/>
    <property type="match status" value="1"/>
</dbReference>
<protein>
    <recommendedName>
        <fullName evidence="6">O-antigen ligase-related domain-containing protein</fullName>
    </recommendedName>
</protein>
<evidence type="ECO:0000259" key="6">
    <source>
        <dbReference type="Pfam" id="PF04932"/>
    </source>
</evidence>
<comment type="subcellular location">
    <subcellularLocation>
        <location evidence="1">Membrane</location>
        <topology evidence="1">Multi-pass membrane protein</topology>
    </subcellularLocation>
</comment>
<feature type="transmembrane region" description="Helical" evidence="5">
    <location>
        <begin position="249"/>
        <end position="266"/>
    </location>
</feature>
<feature type="domain" description="O-antigen ligase-related" evidence="6">
    <location>
        <begin position="215"/>
        <end position="345"/>
    </location>
</feature>
<dbReference type="InterPro" id="IPR051533">
    <property type="entry name" value="WaaL-like"/>
</dbReference>
<keyword evidence="8" id="KW-1185">Reference proteome</keyword>
<name>A0A7X5UNT4_9PSEU</name>
<feature type="transmembrane region" description="Helical" evidence="5">
    <location>
        <begin position="214"/>
        <end position="243"/>
    </location>
</feature>
<evidence type="ECO:0000256" key="1">
    <source>
        <dbReference type="ARBA" id="ARBA00004141"/>
    </source>
</evidence>
<feature type="transmembrane region" description="Helical" evidence="5">
    <location>
        <begin position="90"/>
        <end position="108"/>
    </location>
</feature>
<keyword evidence="3 5" id="KW-1133">Transmembrane helix</keyword>
<feature type="transmembrane region" description="Helical" evidence="5">
    <location>
        <begin position="63"/>
        <end position="81"/>
    </location>
</feature>
<sequence length="426" mass="45323">MSQGIIKHETGLRPKDVSLASNGRNFDVRNNNSPSTDRWLDRLTVLFGLLIPIYAISDIVPPIFLSSARALLAGLLILRVLPISRQDQRYIHPAWYLLGYGVLVASIANLDTDALSYLLTTIPAVLLGYGLALRGRLQAMLLGYRIGIILSAVAALLASWGVVDLTPVDLPYGNEGLSYRGPALASELAVGLAIWFFAYRNARGARSILLTAEGLTLLSALLVSGGRTGFVAVVLVLLAQLLVGHRRRALVVVVAGLVAFGIWTAMNGPPPTALRLLGMTETAYGATNVDYTAGRYDIYKDTVERITADPVFGSGFSSTVGAESPTMGFSPHNAILALMFYGGILPAVAAAAILASALTIVFRGRHKAPEDQLPASIVIVFLCQSTVELGAFFGATTIVIFCAALCAASLPVEQKQVARWTSPTSK</sequence>